<keyword evidence="2" id="KW-0677">Repeat</keyword>
<protein>
    <submittedName>
        <fullName evidence="3">Leucine-rich repeat protein</fullName>
    </submittedName>
</protein>
<dbReference type="EMBL" id="JARBJD010000014">
    <property type="protein sequence ID" value="KAK2961842.1"/>
    <property type="molecule type" value="Genomic_DNA"/>
</dbReference>
<dbReference type="PANTHER" id="PTHR48051:SF54">
    <property type="entry name" value="LEUCINE-RICH REPEAT-CONTAINING PROTEIN"/>
    <property type="match status" value="1"/>
</dbReference>
<dbReference type="SMART" id="SM00369">
    <property type="entry name" value="LRR_TYP"/>
    <property type="match status" value="6"/>
</dbReference>
<dbReference type="PROSITE" id="PS51450">
    <property type="entry name" value="LRR"/>
    <property type="match status" value="2"/>
</dbReference>
<reference evidence="3 4" key="1">
    <citation type="journal article" date="2022" name="bioRxiv">
        <title>Genomics of Preaxostyla Flagellates Illuminates Evolutionary Transitions and the Path Towards Mitochondrial Loss.</title>
        <authorList>
            <person name="Novak L.V.F."/>
            <person name="Treitli S.C."/>
            <person name="Pyrih J."/>
            <person name="Halakuc P."/>
            <person name="Pipaliya S.V."/>
            <person name="Vacek V."/>
            <person name="Brzon O."/>
            <person name="Soukal P."/>
            <person name="Eme L."/>
            <person name="Dacks J.B."/>
            <person name="Karnkowska A."/>
            <person name="Elias M."/>
            <person name="Hampl V."/>
        </authorList>
    </citation>
    <scope>NUCLEOTIDE SEQUENCE [LARGE SCALE GENOMIC DNA]</scope>
    <source>
        <strain evidence="3">NAU3</strain>
        <tissue evidence="3">Gut</tissue>
    </source>
</reference>
<gene>
    <name evidence="3" type="ORF">BLNAU_3279</name>
</gene>
<dbReference type="PANTHER" id="PTHR48051">
    <property type="match status" value="1"/>
</dbReference>
<accession>A0ABQ9YDJ3</accession>
<evidence type="ECO:0000256" key="2">
    <source>
        <dbReference type="ARBA" id="ARBA00022737"/>
    </source>
</evidence>
<evidence type="ECO:0000313" key="4">
    <source>
        <dbReference type="Proteomes" id="UP001281761"/>
    </source>
</evidence>
<dbReference type="Gene3D" id="3.80.10.10">
    <property type="entry name" value="Ribonuclease Inhibitor"/>
    <property type="match status" value="2"/>
</dbReference>
<organism evidence="3 4">
    <name type="scientific">Blattamonas nauphoetae</name>
    <dbReference type="NCBI Taxonomy" id="2049346"/>
    <lineage>
        <taxon>Eukaryota</taxon>
        <taxon>Metamonada</taxon>
        <taxon>Preaxostyla</taxon>
        <taxon>Oxymonadida</taxon>
        <taxon>Blattamonas</taxon>
    </lineage>
</organism>
<dbReference type="Proteomes" id="UP001281761">
    <property type="component" value="Unassembled WGS sequence"/>
</dbReference>
<dbReference type="InterPro" id="IPR003591">
    <property type="entry name" value="Leu-rich_rpt_typical-subtyp"/>
</dbReference>
<name>A0ABQ9YDJ3_9EUKA</name>
<evidence type="ECO:0000256" key="1">
    <source>
        <dbReference type="ARBA" id="ARBA00022614"/>
    </source>
</evidence>
<dbReference type="InterPro" id="IPR032675">
    <property type="entry name" value="LRR_dom_sf"/>
</dbReference>
<dbReference type="InterPro" id="IPR050216">
    <property type="entry name" value="LRR_domain-containing"/>
</dbReference>
<proteinExistence type="predicted"/>
<sequence length="453" mass="49855">MTSHADPSMLPTRSVLTLCDSDGSRPASRSTMICDYCSCAVIVIKSTFLVGDGLTDNQISSLPKTLFTPTLTCLLLAHNLLTDISDGLITLSNLQTLDVSFDSLAIIQPSISQLASLVKVNFGFNKIKEVPNELFRIPTLTHLILSHNKLTSLPTDPAMSPNCDLSLGFVDPLRNSMIYEKTGTGTHPGAVLCALERLLLASNRLTSVPPLVSQFRQLHTLSLAGNGISELPRHFFRSLPSLSRLDLLFPELTHLPESIKSENTKRISLDVSFNKLTSLPHFLVDTNSSLHSSQLLSLRQRFFGTCPPHSPAPSALISPVTLLLDGSGSRRCGFGGGMEESTIKLKLSELNNTDSSRTMVEQDGNQLKTERADHPHFNQLTWNKNKKNTLLVPTRARTLRRPRIGNCHTAVHRRPKTEKDALSDIAVGVEDRRTALRSISTWSRLTFKLSLAH</sequence>
<keyword evidence="1" id="KW-0433">Leucine-rich repeat</keyword>
<evidence type="ECO:0000313" key="3">
    <source>
        <dbReference type="EMBL" id="KAK2961842.1"/>
    </source>
</evidence>
<dbReference type="SUPFAM" id="SSF52058">
    <property type="entry name" value="L domain-like"/>
    <property type="match status" value="1"/>
</dbReference>
<dbReference type="InterPro" id="IPR001611">
    <property type="entry name" value="Leu-rich_rpt"/>
</dbReference>
<keyword evidence="4" id="KW-1185">Reference proteome</keyword>
<dbReference type="Pfam" id="PF13855">
    <property type="entry name" value="LRR_8"/>
    <property type="match status" value="1"/>
</dbReference>
<comment type="caution">
    <text evidence="3">The sequence shown here is derived from an EMBL/GenBank/DDBJ whole genome shotgun (WGS) entry which is preliminary data.</text>
</comment>